<protein>
    <submittedName>
        <fullName evidence="1">Uncharacterized protein</fullName>
    </submittedName>
</protein>
<sequence>MAGETDSPGLRHCDAERELEVLRLQVEDLERCQAEAGRPCDGVR</sequence>
<keyword evidence="2" id="KW-1185">Reference proteome</keyword>
<name>A0ABY9HX42_9ACTN</name>
<evidence type="ECO:0000313" key="2">
    <source>
        <dbReference type="Proteomes" id="UP001229952"/>
    </source>
</evidence>
<organism evidence="1 2">
    <name type="scientific">Streptomyces laculatispora</name>
    <dbReference type="NCBI Taxonomy" id="887464"/>
    <lineage>
        <taxon>Bacteria</taxon>
        <taxon>Bacillati</taxon>
        <taxon>Actinomycetota</taxon>
        <taxon>Actinomycetes</taxon>
        <taxon>Kitasatosporales</taxon>
        <taxon>Streptomycetaceae</taxon>
        <taxon>Streptomyces</taxon>
    </lineage>
</organism>
<accession>A0ABY9HX42</accession>
<dbReference type="EMBL" id="CP120992">
    <property type="protein sequence ID" value="WLQ39153.1"/>
    <property type="molecule type" value="Genomic_DNA"/>
</dbReference>
<dbReference type="RefSeq" id="WP_306085798.1">
    <property type="nucleotide sequence ID" value="NZ_CP120992.1"/>
</dbReference>
<proteinExistence type="predicted"/>
<evidence type="ECO:0000313" key="1">
    <source>
        <dbReference type="EMBL" id="WLQ39153.1"/>
    </source>
</evidence>
<reference evidence="1 2" key="1">
    <citation type="submission" date="2023-03" db="EMBL/GenBank/DDBJ databases">
        <title>Isolation and description of six Streptomyces strains from soil environments, able to metabolize different microbial glucans.</title>
        <authorList>
            <person name="Widen T."/>
            <person name="Larsbrink J."/>
        </authorList>
    </citation>
    <scope>NUCLEOTIDE SEQUENCE [LARGE SCALE GENOMIC DNA]</scope>
    <source>
        <strain evidence="1 2">Mut2</strain>
    </source>
</reference>
<dbReference type="Proteomes" id="UP001229952">
    <property type="component" value="Chromosome"/>
</dbReference>
<gene>
    <name evidence="1" type="ORF">P8A22_03380</name>
</gene>